<protein>
    <submittedName>
        <fullName evidence="4">DNA-binding ferritin-like protein (Oxidative damage protectant)</fullName>
    </submittedName>
</protein>
<gene>
    <name evidence="4" type="primary">dps</name>
    <name evidence="4" type="ORF">HLUCCX10_08000</name>
</gene>
<dbReference type="InterPro" id="IPR008331">
    <property type="entry name" value="Ferritin_DPS_dom"/>
</dbReference>
<dbReference type="GO" id="GO:0016722">
    <property type="term" value="F:oxidoreductase activity, acting on metal ions"/>
    <property type="evidence" value="ECO:0007669"/>
    <property type="project" value="InterPro"/>
</dbReference>
<dbReference type="STRING" id="1305737.GCA_000526355_03332"/>
<sequence>MIAIEIISWYQRVIFSKFKVLNERQKQTDNMKTNDIGLEVKDTAILVDKLNTLLANYQIYYQNLRNFHWNISGPNFFELHAKFEELYTTANVSVDEVAERILTLGARPLSSYGEYIENSSIKEALNVSDSKQMVEITRDNINTLLEIERETLEAAAKQADEGTVTLMSDYITAKEKIVWMLSAYLR</sequence>
<dbReference type="AlphaFoldDB" id="A0A0P7XIT4"/>
<dbReference type="InterPro" id="IPR009078">
    <property type="entry name" value="Ferritin-like_SF"/>
</dbReference>
<dbReference type="Proteomes" id="UP000050421">
    <property type="component" value="Unassembled WGS sequence"/>
</dbReference>
<dbReference type="PROSITE" id="PS00819">
    <property type="entry name" value="DPS_2"/>
    <property type="match status" value="1"/>
</dbReference>
<dbReference type="InterPro" id="IPR023188">
    <property type="entry name" value="DPS_DNA-bd_CS"/>
</dbReference>
<dbReference type="PANTHER" id="PTHR42932">
    <property type="entry name" value="GENERAL STRESS PROTEIN 20U"/>
    <property type="match status" value="1"/>
</dbReference>
<proteinExistence type="inferred from homology"/>
<dbReference type="PRINTS" id="PR01346">
    <property type="entry name" value="HELNAPAPROT"/>
</dbReference>
<keyword evidence="4" id="KW-0238">DNA-binding</keyword>
<dbReference type="Pfam" id="PF00210">
    <property type="entry name" value="Ferritin"/>
    <property type="match status" value="1"/>
</dbReference>
<dbReference type="PATRIC" id="fig|1305737.6.peg.3318"/>
<evidence type="ECO:0000259" key="3">
    <source>
        <dbReference type="Pfam" id="PF00210"/>
    </source>
</evidence>
<dbReference type="InterPro" id="IPR002177">
    <property type="entry name" value="DPS_DNA-bd"/>
</dbReference>
<evidence type="ECO:0000256" key="1">
    <source>
        <dbReference type="ARBA" id="ARBA00009497"/>
    </source>
</evidence>
<dbReference type="PIRSF" id="PIRSF005900">
    <property type="entry name" value="Dps"/>
    <property type="match status" value="1"/>
</dbReference>
<evidence type="ECO:0000313" key="5">
    <source>
        <dbReference type="Proteomes" id="UP000050421"/>
    </source>
</evidence>
<evidence type="ECO:0000313" key="4">
    <source>
        <dbReference type="EMBL" id="KPQ16299.1"/>
    </source>
</evidence>
<comment type="caution">
    <text evidence="4">The sequence shown here is derived from an EMBL/GenBank/DDBJ whole genome shotgun (WGS) entry which is preliminary data.</text>
</comment>
<dbReference type="PROSITE" id="PS00818">
    <property type="entry name" value="DPS_1"/>
    <property type="match status" value="1"/>
</dbReference>
<evidence type="ECO:0000256" key="2">
    <source>
        <dbReference type="RuleBase" id="RU003875"/>
    </source>
</evidence>
<dbReference type="InterPro" id="IPR012347">
    <property type="entry name" value="Ferritin-like"/>
</dbReference>
<comment type="similarity">
    <text evidence="1 2">Belongs to the Dps family.</text>
</comment>
<dbReference type="CDD" id="cd01043">
    <property type="entry name" value="DPS"/>
    <property type="match status" value="1"/>
</dbReference>
<reference evidence="4 5" key="1">
    <citation type="submission" date="2015-09" db="EMBL/GenBank/DDBJ databases">
        <title>Identification and resolution of microdiversity through metagenomic sequencing of parallel consortia.</title>
        <authorList>
            <person name="Nelson W.C."/>
            <person name="Romine M.F."/>
            <person name="Lindemann S.R."/>
        </authorList>
    </citation>
    <scope>NUCLEOTIDE SEQUENCE [LARGE SCALE GENOMIC DNA]</scope>
    <source>
        <strain evidence="4">HL-49</strain>
    </source>
</reference>
<dbReference type="eggNOG" id="COG0783">
    <property type="taxonomic scope" value="Bacteria"/>
</dbReference>
<organism evidence="4 5">
    <name type="scientific">Algoriphagus marincola HL-49</name>
    <dbReference type="NCBI Taxonomy" id="1305737"/>
    <lineage>
        <taxon>Bacteria</taxon>
        <taxon>Pseudomonadati</taxon>
        <taxon>Bacteroidota</taxon>
        <taxon>Cytophagia</taxon>
        <taxon>Cytophagales</taxon>
        <taxon>Cyclobacteriaceae</taxon>
        <taxon>Algoriphagus</taxon>
    </lineage>
</organism>
<dbReference type="GO" id="GO:0008199">
    <property type="term" value="F:ferric iron binding"/>
    <property type="evidence" value="ECO:0007669"/>
    <property type="project" value="InterPro"/>
</dbReference>
<accession>A0A0P7XIT4</accession>
<dbReference type="Gene3D" id="1.20.1260.10">
    <property type="match status" value="1"/>
</dbReference>
<name>A0A0P7XIT4_9BACT</name>
<dbReference type="PANTHER" id="PTHR42932:SF1">
    <property type="entry name" value="GENERAL STRESS PROTEIN 20U"/>
    <property type="match status" value="1"/>
</dbReference>
<dbReference type="GO" id="GO:0003677">
    <property type="term" value="F:DNA binding"/>
    <property type="evidence" value="ECO:0007669"/>
    <property type="project" value="UniProtKB-KW"/>
</dbReference>
<dbReference type="SUPFAM" id="SSF47240">
    <property type="entry name" value="Ferritin-like"/>
    <property type="match status" value="1"/>
</dbReference>
<feature type="domain" description="Ferritin/DPS" evidence="3">
    <location>
        <begin position="48"/>
        <end position="186"/>
    </location>
</feature>
<dbReference type="EMBL" id="LJXT01000041">
    <property type="protein sequence ID" value="KPQ16299.1"/>
    <property type="molecule type" value="Genomic_DNA"/>
</dbReference>